<name>A0A2G2V074_CAPBA</name>
<accession>A0A2G2V074</accession>
<proteinExistence type="predicted"/>
<dbReference type="OrthoDB" id="2016285at2759"/>
<sequence length="68" mass="7698">MGKVIMEETLDAMNNVFKGQVYALNLGNKKVEDSTVAIAGELPDLEKRRMSLPKHLRLYVDTWNKYGG</sequence>
<reference evidence="1" key="1">
    <citation type="journal article" date="2017" name="Genome Biol.">
        <title>New reference genome sequences of hot pepper reveal the massive evolution of plant disease-resistance genes by retroduplication.</title>
        <authorList>
            <person name="Kim S."/>
            <person name="Park J."/>
            <person name="Yeom S.I."/>
            <person name="Kim Y.M."/>
            <person name="Seo E."/>
            <person name="Kim K.T."/>
            <person name="Kim M.S."/>
            <person name="Lee J.M."/>
            <person name="Cheong K."/>
            <person name="Shin H.S."/>
            <person name="Kim S.B."/>
            <person name="Han K."/>
            <person name="Lee J."/>
            <person name="Park M."/>
            <person name="Lee H.A."/>
            <person name="Lee H.Y."/>
            <person name="Lee Y."/>
            <person name="Oh S."/>
            <person name="Lee J.H."/>
            <person name="Choi E."/>
            <person name="Choi E."/>
            <person name="Lee S.E."/>
            <person name="Jeon J."/>
            <person name="Kim H."/>
            <person name="Choi G."/>
            <person name="Song H."/>
            <person name="Lee J."/>
            <person name="Lee S.C."/>
            <person name="Kwon J.K."/>
            <person name="Lee H.Y."/>
            <person name="Koo N."/>
            <person name="Hong Y."/>
            <person name="Kim R.W."/>
            <person name="Kang W.H."/>
            <person name="Huh J.H."/>
            <person name="Kang B.C."/>
            <person name="Yang T.J."/>
            <person name="Lee Y.H."/>
            <person name="Bennetzen J.L."/>
            <person name="Choi D."/>
        </authorList>
    </citation>
    <scope>NUCLEOTIDE SEQUENCE [LARGE SCALE GENOMIC DNA]</scope>
    <source>
        <strain evidence="1">PBC81</strain>
        <tissue evidence="1">Leaf</tissue>
    </source>
</reference>
<protein>
    <submittedName>
        <fullName evidence="1">Uncharacterized protein</fullName>
    </submittedName>
</protein>
<organism evidence="1">
    <name type="scientific">Capsicum baccatum</name>
    <name type="common">Peruvian pepper</name>
    <dbReference type="NCBI Taxonomy" id="33114"/>
    <lineage>
        <taxon>Eukaryota</taxon>
        <taxon>Viridiplantae</taxon>
        <taxon>Streptophyta</taxon>
        <taxon>Embryophyta</taxon>
        <taxon>Tracheophyta</taxon>
        <taxon>Spermatophyta</taxon>
        <taxon>Magnoliopsida</taxon>
        <taxon>eudicotyledons</taxon>
        <taxon>Gunneridae</taxon>
        <taxon>Pentapetalae</taxon>
        <taxon>asterids</taxon>
        <taxon>lamiids</taxon>
        <taxon>Solanales</taxon>
        <taxon>Solanaceae</taxon>
        <taxon>Solanoideae</taxon>
        <taxon>Capsiceae</taxon>
        <taxon>Capsicum</taxon>
    </lineage>
</organism>
<dbReference type="EMBL" id="MLFT02000836">
    <property type="protein sequence ID" value="PHT26363.1"/>
    <property type="molecule type" value="Genomic_DNA"/>
</dbReference>
<gene>
    <name evidence="1" type="ORF">CQW23_34023</name>
</gene>
<evidence type="ECO:0000313" key="1">
    <source>
        <dbReference type="EMBL" id="PHT26363.1"/>
    </source>
</evidence>
<reference evidence="1" key="2">
    <citation type="journal article" date="2017" name="J. Anim. Genet.">
        <title>Multiple reference genome sequences of hot pepper reveal the massive evolution of plant disease resistance genes by retroduplication.</title>
        <authorList>
            <person name="Kim S."/>
            <person name="Park J."/>
            <person name="Yeom S.-I."/>
            <person name="Kim Y.-M."/>
            <person name="Seo E."/>
            <person name="Kim K.-T."/>
            <person name="Kim M.-S."/>
            <person name="Lee J.M."/>
            <person name="Cheong K."/>
            <person name="Shin H.-S."/>
            <person name="Kim S.-B."/>
            <person name="Han K."/>
            <person name="Lee J."/>
            <person name="Park M."/>
            <person name="Lee H.-A."/>
            <person name="Lee H.-Y."/>
            <person name="Lee Y."/>
            <person name="Oh S."/>
            <person name="Lee J.H."/>
            <person name="Choi E."/>
            <person name="Choi E."/>
            <person name="Lee S.E."/>
            <person name="Jeon J."/>
            <person name="Kim H."/>
            <person name="Choi G."/>
            <person name="Song H."/>
            <person name="Lee J."/>
            <person name="Lee S.-C."/>
            <person name="Kwon J.-K."/>
            <person name="Lee H.-Y."/>
            <person name="Koo N."/>
            <person name="Hong Y."/>
            <person name="Kim R.W."/>
            <person name="Kang W.-H."/>
            <person name="Huh J.H."/>
            <person name="Kang B.-C."/>
            <person name="Yang T.-J."/>
            <person name="Lee Y.-H."/>
            <person name="Bennetzen J.L."/>
            <person name="Choi D."/>
        </authorList>
    </citation>
    <scope>NUCLEOTIDE SEQUENCE [LARGE SCALE GENOMIC DNA]</scope>
    <source>
        <strain evidence="1">cv. PBC81</strain>
    </source>
</reference>
<comment type="caution">
    <text evidence="1">The sequence shown here is derived from an EMBL/GenBank/DDBJ whole genome shotgun (WGS) entry which is preliminary data.</text>
</comment>
<dbReference type="AlphaFoldDB" id="A0A2G2V074"/>